<evidence type="ECO:0000313" key="3">
    <source>
        <dbReference type="Proteomes" id="UP000039865"/>
    </source>
</evidence>
<dbReference type="Proteomes" id="UP000039865">
    <property type="component" value="Unassembled WGS sequence"/>
</dbReference>
<reference evidence="2 3" key="1">
    <citation type="submission" date="2014-06" db="EMBL/GenBank/DDBJ databases">
        <authorList>
            <person name="Swart Estienne"/>
        </authorList>
    </citation>
    <scope>NUCLEOTIDE SEQUENCE [LARGE SCALE GENOMIC DNA]</scope>
    <source>
        <strain evidence="2 3">130c</strain>
    </source>
</reference>
<dbReference type="AlphaFoldDB" id="A0A078AMW7"/>
<dbReference type="EMBL" id="CCKQ01010691">
    <property type="protein sequence ID" value="CDW82228.1"/>
    <property type="molecule type" value="Genomic_DNA"/>
</dbReference>
<name>A0A078AMW7_STYLE</name>
<keyword evidence="3" id="KW-1185">Reference proteome</keyword>
<evidence type="ECO:0000313" key="2">
    <source>
        <dbReference type="EMBL" id="CDW82228.1"/>
    </source>
</evidence>
<evidence type="ECO:0000256" key="1">
    <source>
        <dbReference type="SAM" id="Phobius"/>
    </source>
</evidence>
<proteinExistence type="predicted"/>
<keyword evidence="1" id="KW-1133">Transmembrane helix</keyword>
<keyword evidence="1" id="KW-0472">Membrane</keyword>
<keyword evidence="1" id="KW-0812">Transmembrane</keyword>
<organism evidence="2 3">
    <name type="scientific">Stylonychia lemnae</name>
    <name type="common">Ciliate</name>
    <dbReference type="NCBI Taxonomy" id="5949"/>
    <lineage>
        <taxon>Eukaryota</taxon>
        <taxon>Sar</taxon>
        <taxon>Alveolata</taxon>
        <taxon>Ciliophora</taxon>
        <taxon>Intramacronucleata</taxon>
        <taxon>Spirotrichea</taxon>
        <taxon>Stichotrichia</taxon>
        <taxon>Sporadotrichida</taxon>
        <taxon>Oxytrichidae</taxon>
        <taxon>Stylonychinae</taxon>
        <taxon>Stylonychia</taxon>
    </lineage>
</organism>
<protein>
    <submittedName>
        <fullName evidence="2">Uncharacterized protein</fullName>
    </submittedName>
</protein>
<sequence>MRRSPTYIIATYTAFLMPFSVSLWTYAKLSQQGVATKTVLQYGQALQRSWGGFSYVRLEPVYDLQRAKIGNRFLEAIAYAYTDQPRINFHGTDFSTTDRHIAAYLHFFDIQVQRPVFIEFEIYASLYRQTIAVALQAACTFEQIHIRDAGVIDTSTNIRTDL</sequence>
<feature type="transmembrane region" description="Helical" evidence="1">
    <location>
        <begin position="7"/>
        <end position="27"/>
    </location>
</feature>
<gene>
    <name evidence="2" type="primary">Contig11803.g12620</name>
    <name evidence="2" type="ORF">STYLEM_11258</name>
</gene>
<dbReference type="InParanoid" id="A0A078AMW7"/>
<accession>A0A078AMW7</accession>